<proteinExistence type="predicted"/>
<protein>
    <recommendedName>
        <fullName evidence="2">ASCH domain-containing protein</fullName>
    </recommendedName>
</protein>
<accession>A0A0F9I8H7</accession>
<reference evidence="1" key="1">
    <citation type="journal article" date="2015" name="Nature">
        <title>Complex archaea that bridge the gap between prokaryotes and eukaryotes.</title>
        <authorList>
            <person name="Spang A."/>
            <person name="Saw J.H."/>
            <person name="Jorgensen S.L."/>
            <person name="Zaremba-Niedzwiedzka K."/>
            <person name="Martijn J."/>
            <person name="Lind A.E."/>
            <person name="van Eijk R."/>
            <person name="Schleper C."/>
            <person name="Guy L."/>
            <person name="Ettema T.J."/>
        </authorList>
    </citation>
    <scope>NUCLEOTIDE SEQUENCE</scope>
</reference>
<dbReference type="EMBL" id="LAZR01020098">
    <property type="protein sequence ID" value="KKL90115.1"/>
    <property type="molecule type" value="Genomic_DNA"/>
</dbReference>
<evidence type="ECO:0008006" key="2">
    <source>
        <dbReference type="Google" id="ProtNLM"/>
    </source>
</evidence>
<gene>
    <name evidence="1" type="ORF">LCGC14_1907900</name>
</gene>
<organism evidence="1">
    <name type="scientific">marine sediment metagenome</name>
    <dbReference type="NCBI Taxonomy" id="412755"/>
    <lineage>
        <taxon>unclassified sequences</taxon>
        <taxon>metagenomes</taxon>
        <taxon>ecological metagenomes</taxon>
    </lineage>
</organism>
<sequence>MFINPIYKRIIMALINFQSQFAKAVEDGTKRQTIRAHRKYPIKTGEMLHLYTECRTKKARKLKSIICLSVQNIIISELQYEVQIPGEDGFVPIHYLDCLDCLDRFAQADGFKNWILMIRWFANTHGLPFKGTLIKW</sequence>
<dbReference type="AlphaFoldDB" id="A0A0F9I8H7"/>
<comment type="caution">
    <text evidence="1">The sequence shown here is derived from an EMBL/GenBank/DDBJ whole genome shotgun (WGS) entry which is preliminary data.</text>
</comment>
<evidence type="ECO:0000313" key="1">
    <source>
        <dbReference type="EMBL" id="KKL90115.1"/>
    </source>
</evidence>
<dbReference type="Gene3D" id="2.30.130.30">
    <property type="entry name" value="Hypothetical protein"/>
    <property type="match status" value="1"/>
</dbReference>
<name>A0A0F9I8H7_9ZZZZ</name>